<dbReference type="PROSITE" id="PS00350">
    <property type="entry name" value="MADS_BOX_1"/>
    <property type="match status" value="1"/>
</dbReference>
<dbReference type="InParanoid" id="A0A2R6R3R6"/>
<dbReference type="Gene3D" id="3.40.1810.10">
    <property type="entry name" value="Transcription factor, MADS-box"/>
    <property type="match status" value="1"/>
</dbReference>
<evidence type="ECO:0000313" key="9">
    <source>
        <dbReference type="EMBL" id="PSS19895.1"/>
    </source>
</evidence>
<comment type="caution">
    <text evidence="9">The sequence shown here is derived from an EMBL/GenBank/DDBJ whole genome shotgun (WGS) entry which is preliminary data.</text>
</comment>
<dbReference type="SMART" id="SM00432">
    <property type="entry name" value="MADS"/>
    <property type="match status" value="1"/>
</dbReference>
<feature type="non-terminal residue" evidence="9">
    <location>
        <position position="249"/>
    </location>
</feature>
<evidence type="ECO:0000256" key="5">
    <source>
        <dbReference type="ARBA" id="ARBA00023242"/>
    </source>
</evidence>
<dbReference type="Proteomes" id="UP000241394">
    <property type="component" value="Chromosome LG10"/>
</dbReference>
<feature type="domain" description="MADS-box" evidence="7">
    <location>
        <begin position="1"/>
        <end position="61"/>
    </location>
</feature>
<dbReference type="InterPro" id="IPR050142">
    <property type="entry name" value="MADS-box/MEF2_TF"/>
</dbReference>
<dbReference type="AlphaFoldDB" id="A0A2R6R3R6"/>
<dbReference type="Gramene" id="PSS19895">
    <property type="protein sequence ID" value="PSS19895"/>
    <property type="gene ID" value="CEY00_Acc11540"/>
</dbReference>
<dbReference type="OrthoDB" id="1898716at2759"/>
<dbReference type="GO" id="GO:0000977">
    <property type="term" value="F:RNA polymerase II transcription regulatory region sequence-specific DNA binding"/>
    <property type="evidence" value="ECO:0007669"/>
    <property type="project" value="InterPro"/>
</dbReference>
<reference evidence="9 10" key="1">
    <citation type="submission" date="2017-07" db="EMBL/GenBank/DDBJ databases">
        <title>An improved, manually edited Actinidia chinensis var. chinensis (kiwifruit) genome highlights the challenges associated with draft genomes and gene prediction in plants.</title>
        <authorList>
            <person name="Pilkington S."/>
            <person name="Crowhurst R."/>
            <person name="Hilario E."/>
            <person name="Nardozza S."/>
            <person name="Fraser L."/>
            <person name="Peng Y."/>
            <person name="Gunaseelan K."/>
            <person name="Simpson R."/>
            <person name="Tahir J."/>
            <person name="Deroles S."/>
            <person name="Templeton K."/>
            <person name="Luo Z."/>
            <person name="Davy M."/>
            <person name="Cheng C."/>
            <person name="Mcneilage M."/>
            <person name="Scaglione D."/>
            <person name="Liu Y."/>
            <person name="Zhang Q."/>
            <person name="Datson P."/>
            <person name="De Silva N."/>
            <person name="Gardiner S."/>
            <person name="Bassett H."/>
            <person name="Chagne D."/>
            <person name="Mccallum J."/>
            <person name="Dzierzon H."/>
            <person name="Deng C."/>
            <person name="Wang Y.-Y."/>
            <person name="Barron N."/>
            <person name="Manako K."/>
            <person name="Bowen J."/>
            <person name="Foster T."/>
            <person name="Erridge Z."/>
            <person name="Tiffin H."/>
            <person name="Waite C."/>
            <person name="Davies K."/>
            <person name="Grierson E."/>
            <person name="Laing W."/>
            <person name="Kirk R."/>
            <person name="Chen X."/>
            <person name="Wood M."/>
            <person name="Montefiori M."/>
            <person name="Brummell D."/>
            <person name="Schwinn K."/>
            <person name="Catanach A."/>
            <person name="Fullerton C."/>
            <person name="Li D."/>
            <person name="Meiyalaghan S."/>
            <person name="Nieuwenhuizen N."/>
            <person name="Read N."/>
            <person name="Prakash R."/>
            <person name="Hunter D."/>
            <person name="Zhang H."/>
            <person name="Mckenzie M."/>
            <person name="Knabel M."/>
            <person name="Harris A."/>
            <person name="Allan A."/>
            <person name="Chen A."/>
            <person name="Janssen B."/>
            <person name="Plunkett B."/>
            <person name="Dwamena C."/>
            <person name="Voogd C."/>
            <person name="Leif D."/>
            <person name="Lafferty D."/>
            <person name="Souleyre E."/>
            <person name="Varkonyi-Gasic E."/>
            <person name="Gambi F."/>
            <person name="Hanley J."/>
            <person name="Yao J.-L."/>
            <person name="Cheung J."/>
            <person name="David K."/>
            <person name="Warren B."/>
            <person name="Marsh K."/>
            <person name="Snowden K."/>
            <person name="Lin-Wang K."/>
            <person name="Brian L."/>
            <person name="Martinez-Sanchez M."/>
            <person name="Wang M."/>
            <person name="Ileperuma N."/>
            <person name="Macnee N."/>
            <person name="Campin R."/>
            <person name="Mcatee P."/>
            <person name="Drummond R."/>
            <person name="Espley R."/>
            <person name="Ireland H."/>
            <person name="Wu R."/>
            <person name="Atkinson R."/>
            <person name="Karunairetnam S."/>
            <person name="Bulley S."/>
            <person name="Chunkath S."/>
            <person name="Hanley Z."/>
            <person name="Storey R."/>
            <person name="Thrimawithana A."/>
            <person name="Thomson S."/>
            <person name="David C."/>
            <person name="Testolin R."/>
        </authorList>
    </citation>
    <scope>NUCLEOTIDE SEQUENCE [LARGE SCALE GENOMIC DNA]</scope>
    <source>
        <strain evidence="10">cv. Red5</strain>
        <tissue evidence="9">Young leaf</tissue>
    </source>
</reference>
<dbReference type="Pfam" id="PF00319">
    <property type="entry name" value="SRF-TF"/>
    <property type="match status" value="1"/>
</dbReference>
<dbReference type="Pfam" id="PF01486">
    <property type="entry name" value="K-box"/>
    <property type="match status" value="1"/>
</dbReference>
<comment type="function">
    <text evidence="6">Probable transcription factor.</text>
</comment>
<keyword evidence="2" id="KW-0805">Transcription regulation</keyword>
<dbReference type="PRINTS" id="PR00404">
    <property type="entry name" value="MADSDOMAIN"/>
</dbReference>
<dbReference type="InterPro" id="IPR036879">
    <property type="entry name" value="TF_MADSbox_sf"/>
</dbReference>
<dbReference type="InterPro" id="IPR033896">
    <property type="entry name" value="MEF2-like_N"/>
</dbReference>
<keyword evidence="5" id="KW-0539">Nucleus</keyword>
<keyword evidence="4" id="KW-0804">Transcription</keyword>
<accession>A0A2R6R3R6</accession>
<dbReference type="CDD" id="cd00265">
    <property type="entry name" value="MADS_MEF2_like"/>
    <property type="match status" value="1"/>
</dbReference>
<dbReference type="GO" id="GO:0005634">
    <property type="term" value="C:nucleus"/>
    <property type="evidence" value="ECO:0007669"/>
    <property type="project" value="UniProtKB-SubCell"/>
</dbReference>
<dbReference type="PANTHER" id="PTHR48019">
    <property type="entry name" value="SERUM RESPONSE FACTOR HOMOLOG"/>
    <property type="match status" value="1"/>
</dbReference>
<feature type="domain" description="K-box" evidence="8">
    <location>
        <begin position="85"/>
        <end position="177"/>
    </location>
</feature>
<evidence type="ECO:0000256" key="3">
    <source>
        <dbReference type="ARBA" id="ARBA00023125"/>
    </source>
</evidence>
<dbReference type="InterPro" id="IPR002100">
    <property type="entry name" value="TF_MADSbox"/>
</dbReference>
<sequence length="249" mass="29177">MGRGKIEVKRIENNTSRQVTFSKRRAGLLKKTHELSVLCDAQIGLIVFSSRGKLYEYSTHPLSMAQIIERYLTTTGTRILEHDNREQIFNELTRMRNETHNLQLSLERYKGHDLSNAKLEDLDPLEQQLESAINKVRARKFQLLQQQLDNLQRTETMLDKENQEMYHWLMSNQMQRHQQADQELDPHQQAMTELRLVGHEQQQVLDQFPFYGEAQPTSVLDLANVSLQLHTYQLQPTQPNLQDLAPPNY</sequence>
<dbReference type="FunCoup" id="A0A2R6R3R6">
    <property type="interactions" value="23"/>
</dbReference>
<dbReference type="PROSITE" id="PS51297">
    <property type="entry name" value="K_BOX"/>
    <property type="match status" value="1"/>
</dbReference>
<comment type="subcellular location">
    <subcellularLocation>
        <location evidence="1">Nucleus</location>
    </subcellularLocation>
</comment>
<keyword evidence="3" id="KW-0238">DNA-binding</keyword>
<name>A0A2R6R3R6_ACTCC</name>
<gene>
    <name evidence="9" type="ORF">CEY00_Acc11540</name>
</gene>
<dbReference type="OMA" id="KENQEMY"/>
<dbReference type="InterPro" id="IPR002487">
    <property type="entry name" value="TF_Kbox"/>
</dbReference>
<dbReference type="SUPFAM" id="SSF55455">
    <property type="entry name" value="SRF-like"/>
    <property type="match status" value="1"/>
</dbReference>
<evidence type="ECO:0000259" key="8">
    <source>
        <dbReference type="PROSITE" id="PS51297"/>
    </source>
</evidence>
<dbReference type="EMBL" id="NKQK01000010">
    <property type="protein sequence ID" value="PSS19895.1"/>
    <property type="molecule type" value="Genomic_DNA"/>
</dbReference>
<organism evidence="9 10">
    <name type="scientific">Actinidia chinensis var. chinensis</name>
    <name type="common">Chinese soft-hair kiwi</name>
    <dbReference type="NCBI Taxonomy" id="1590841"/>
    <lineage>
        <taxon>Eukaryota</taxon>
        <taxon>Viridiplantae</taxon>
        <taxon>Streptophyta</taxon>
        <taxon>Embryophyta</taxon>
        <taxon>Tracheophyta</taxon>
        <taxon>Spermatophyta</taxon>
        <taxon>Magnoliopsida</taxon>
        <taxon>eudicotyledons</taxon>
        <taxon>Gunneridae</taxon>
        <taxon>Pentapetalae</taxon>
        <taxon>asterids</taxon>
        <taxon>Ericales</taxon>
        <taxon>Actinidiaceae</taxon>
        <taxon>Actinidia</taxon>
    </lineage>
</organism>
<protein>
    <submittedName>
        <fullName evidence="9">MADS-box protein like</fullName>
    </submittedName>
</protein>
<dbReference type="GO" id="GO:0003700">
    <property type="term" value="F:DNA-binding transcription factor activity"/>
    <property type="evidence" value="ECO:0007669"/>
    <property type="project" value="InterPro"/>
</dbReference>
<evidence type="ECO:0000256" key="4">
    <source>
        <dbReference type="ARBA" id="ARBA00023163"/>
    </source>
</evidence>
<dbReference type="PROSITE" id="PS50066">
    <property type="entry name" value="MADS_BOX_2"/>
    <property type="match status" value="1"/>
</dbReference>
<evidence type="ECO:0000256" key="1">
    <source>
        <dbReference type="ARBA" id="ARBA00004123"/>
    </source>
</evidence>
<evidence type="ECO:0000259" key="7">
    <source>
        <dbReference type="PROSITE" id="PS50066"/>
    </source>
</evidence>
<evidence type="ECO:0000256" key="6">
    <source>
        <dbReference type="ARBA" id="ARBA00037260"/>
    </source>
</evidence>
<proteinExistence type="predicted"/>
<dbReference type="GO" id="GO:0045944">
    <property type="term" value="P:positive regulation of transcription by RNA polymerase II"/>
    <property type="evidence" value="ECO:0007669"/>
    <property type="project" value="InterPro"/>
</dbReference>
<reference evidence="10" key="2">
    <citation type="journal article" date="2018" name="BMC Genomics">
        <title>A manually annotated Actinidia chinensis var. chinensis (kiwifruit) genome highlights the challenges associated with draft genomes and gene prediction in plants.</title>
        <authorList>
            <person name="Pilkington S.M."/>
            <person name="Crowhurst R."/>
            <person name="Hilario E."/>
            <person name="Nardozza S."/>
            <person name="Fraser L."/>
            <person name="Peng Y."/>
            <person name="Gunaseelan K."/>
            <person name="Simpson R."/>
            <person name="Tahir J."/>
            <person name="Deroles S.C."/>
            <person name="Templeton K."/>
            <person name="Luo Z."/>
            <person name="Davy M."/>
            <person name="Cheng C."/>
            <person name="McNeilage M."/>
            <person name="Scaglione D."/>
            <person name="Liu Y."/>
            <person name="Zhang Q."/>
            <person name="Datson P."/>
            <person name="De Silva N."/>
            <person name="Gardiner S.E."/>
            <person name="Bassett H."/>
            <person name="Chagne D."/>
            <person name="McCallum J."/>
            <person name="Dzierzon H."/>
            <person name="Deng C."/>
            <person name="Wang Y.Y."/>
            <person name="Barron L."/>
            <person name="Manako K."/>
            <person name="Bowen J."/>
            <person name="Foster T.M."/>
            <person name="Erridge Z.A."/>
            <person name="Tiffin H."/>
            <person name="Waite C.N."/>
            <person name="Davies K.M."/>
            <person name="Grierson E.P."/>
            <person name="Laing W.A."/>
            <person name="Kirk R."/>
            <person name="Chen X."/>
            <person name="Wood M."/>
            <person name="Montefiori M."/>
            <person name="Brummell D.A."/>
            <person name="Schwinn K.E."/>
            <person name="Catanach A."/>
            <person name="Fullerton C."/>
            <person name="Li D."/>
            <person name="Meiyalaghan S."/>
            <person name="Nieuwenhuizen N."/>
            <person name="Read N."/>
            <person name="Prakash R."/>
            <person name="Hunter D."/>
            <person name="Zhang H."/>
            <person name="McKenzie M."/>
            <person name="Knabel M."/>
            <person name="Harris A."/>
            <person name="Allan A.C."/>
            <person name="Gleave A."/>
            <person name="Chen A."/>
            <person name="Janssen B.J."/>
            <person name="Plunkett B."/>
            <person name="Ampomah-Dwamena C."/>
            <person name="Voogd C."/>
            <person name="Leif D."/>
            <person name="Lafferty D."/>
            <person name="Souleyre E.J.F."/>
            <person name="Varkonyi-Gasic E."/>
            <person name="Gambi F."/>
            <person name="Hanley J."/>
            <person name="Yao J.L."/>
            <person name="Cheung J."/>
            <person name="David K.M."/>
            <person name="Warren B."/>
            <person name="Marsh K."/>
            <person name="Snowden K.C."/>
            <person name="Lin-Wang K."/>
            <person name="Brian L."/>
            <person name="Martinez-Sanchez M."/>
            <person name="Wang M."/>
            <person name="Ileperuma N."/>
            <person name="Macnee N."/>
            <person name="Campin R."/>
            <person name="McAtee P."/>
            <person name="Drummond R.S.M."/>
            <person name="Espley R.V."/>
            <person name="Ireland H.S."/>
            <person name="Wu R."/>
            <person name="Atkinson R.G."/>
            <person name="Karunairetnam S."/>
            <person name="Bulley S."/>
            <person name="Chunkath S."/>
            <person name="Hanley Z."/>
            <person name="Storey R."/>
            <person name="Thrimawithana A.H."/>
            <person name="Thomson S."/>
            <person name="David C."/>
            <person name="Testolin R."/>
            <person name="Huang H."/>
            <person name="Hellens R.P."/>
            <person name="Schaffer R.J."/>
        </authorList>
    </citation>
    <scope>NUCLEOTIDE SEQUENCE [LARGE SCALE GENOMIC DNA]</scope>
    <source>
        <strain evidence="10">cv. Red5</strain>
    </source>
</reference>
<dbReference type="STRING" id="1590841.A0A2R6R3R6"/>
<dbReference type="FunFam" id="3.40.1810.10:FF:000003">
    <property type="entry name" value="MADS-box transcription factor MADS-MC"/>
    <property type="match status" value="1"/>
</dbReference>
<evidence type="ECO:0000313" key="10">
    <source>
        <dbReference type="Proteomes" id="UP000241394"/>
    </source>
</evidence>
<evidence type="ECO:0000256" key="2">
    <source>
        <dbReference type="ARBA" id="ARBA00023015"/>
    </source>
</evidence>
<keyword evidence="10" id="KW-1185">Reference proteome</keyword>
<dbReference type="GO" id="GO:0046983">
    <property type="term" value="F:protein dimerization activity"/>
    <property type="evidence" value="ECO:0007669"/>
    <property type="project" value="InterPro"/>
</dbReference>